<organism evidence="1 2">
    <name type="scientific">Lysobacter korlensis</name>
    <dbReference type="NCBI Taxonomy" id="553636"/>
    <lineage>
        <taxon>Bacteria</taxon>
        <taxon>Pseudomonadati</taxon>
        <taxon>Pseudomonadota</taxon>
        <taxon>Gammaproteobacteria</taxon>
        <taxon>Lysobacterales</taxon>
        <taxon>Lysobacteraceae</taxon>
        <taxon>Lysobacter</taxon>
    </lineage>
</organism>
<evidence type="ECO:0000313" key="2">
    <source>
        <dbReference type="Proteomes" id="UP001589896"/>
    </source>
</evidence>
<dbReference type="Proteomes" id="UP001589896">
    <property type="component" value="Unassembled WGS sequence"/>
</dbReference>
<sequence length="294" mass="32286">MNEVVGLRLGNQPRPCGVCGTVRKLSRTHVPPQAAGNTGPVTRKYMLGGSEGYRSGREYIGEYIGGIWVYGLCMDCNSLSGGRYDRAYADFAAGIERWFSVAGRVWHPDMPAIRLAPGLVTRSVLYGMLAISPNTRVMRPSLAEQLLAGGPVRLPGELSLRVATYLGRRALLTGPILTANVLGTRSEVNTLAAFTFRPLTWALAAGDSREYFDSRRWADATEWLLYEDDRVDVDVRWLTRSSARTGDVLHAPGDELLQLFSSEIAPIVEGRIPGRVPLTGRAHRDTPSPMMRPT</sequence>
<evidence type="ECO:0000313" key="1">
    <source>
        <dbReference type="EMBL" id="MFC0678294.1"/>
    </source>
</evidence>
<keyword evidence="2" id="KW-1185">Reference proteome</keyword>
<dbReference type="EMBL" id="JBHLTG010000002">
    <property type="protein sequence ID" value="MFC0678294.1"/>
    <property type="molecule type" value="Genomic_DNA"/>
</dbReference>
<comment type="caution">
    <text evidence="1">The sequence shown here is derived from an EMBL/GenBank/DDBJ whole genome shotgun (WGS) entry which is preliminary data.</text>
</comment>
<accession>A0ABV6RNZ0</accession>
<evidence type="ECO:0008006" key="3">
    <source>
        <dbReference type="Google" id="ProtNLM"/>
    </source>
</evidence>
<name>A0ABV6RNZ0_9GAMM</name>
<protein>
    <recommendedName>
        <fullName evidence="3">HNH endonuclease</fullName>
    </recommendedName>
</protein>
<reference evidence="1 2" key="1">
    <citation type="submission" date="2024-09" db="EMBL/GenBank/DDBJ databases">
        <authorList>
            <person name="Sun Q."/>
            <person name="Mori K."/>
        </authorList>
    </citation>
    <scope>NUCLEOTIDE SEQUENCE [LARGE SCALE GENOMIC DNA]</scope>
    <source>
        <strain evidence="1 2">KCTC 23076</strain>
    </source>
</reference>
<gene>
    <name evidence="1" type="ORF">ACFFGH_10625</name>
</gene>
<dbReference type="RefSeq" id="WP_386668013.1">
    <property type="nucleotide sequence ID" value="NZ_JBHLTG010000002.1"/>
</dbReference>
<proteinExistence type="predicted"/>